<sequence>MTKVQNRRFEAKKYNFRKPNPTTHKVQINVHETKKIDSHVTEVDRLSNLPDDIIRRILSLVDTRSAVKTCLLSKQWEHYWTEIESIQFDYKTFSDWRDYAKYIRRVLRGRKPFHLRSLTYNCSGRKDKFLVSRIFNYARKHNVEVLETDVSAFSPRLYECKTLKTLILGPNYNVGNSPNPFGFESITTLQLVGVWLSYVDYKYDLFSSCLNLKNLILVNCQMYLLHSFNICAPELDKLTISNDRNYGNINLVISAPKLKFFDFNGRYPLVLRSDECLSLEIVNIQFLLPPFDSLEKYNLKQPYISGLITMAEGFNRAKSVTISFNFSKVSYAIFFLKF</sequence>
<accession>A0ACC0ZJW8</accession>
<keyword evidence="2" id="KW-1185">Reference proteome</keyword>
<organism evidence="1 2">
    <name type="scientific">Pistacia integerrima</name>
    <dbReference type="NCBI Taxonomy" id="434235"/>
    <lineage>
        <taxon>Eukaryota</taxon>
        <taxon>Viridiplantae</taxon>
        <taxon>Streptophyta</taxon>
        <taxon>Embryophyta</taxon>
        <taxon>Tracheophyta</taxon>
        <taxon>Spermatophyta</taxon>
        <taxon>Magnoliopsida</taxon>
        <taxon>eudicotyledons</taxon>
        <taxon>Gunneridae</taxon>
        <taxon>Pentapetalae</taxon>
        <taxon>rosids</taxon>
        <taxon>malvids</taxon>
        <taxon>Sapindales</taxon>
        <taxon>Anacardiaceae</taxon>
        <taxon>Pistacia</taxon>
    </lineage>
</organism>
<name>A0ACC0ZJW8_9ROSI</name>
<comment type="caution">
    <text evidence="1">The sequence shown here is derived from an EMBL/GenBank/DDBJ whole genome shotgun (WGS) entry which is preliminary data.</text>
</comment>
<gene>
    <name evidence="1" type="ORF">Pint_03152</name>
</gene>
<protein>
    <submittedName>
        <fullName evidence="1">Uncharacterized protein</fullName>
    </submittedName>
</protein>
<dbReference type="Proteomes" id="UP001163603">
    <property type="component" value="Chromosome 1"/>
</dbReference>
<reference evidence="2" key="1">
    <citation type="journal article" date="2023" name="G3 (Bethesda)">
        <title>Genome assembly and association tests identify interacting loci associated with vigor, precocity, and sex in interspecific pistachio rootstocks.</title>
        <authorList>
            <person name="Palmer W."/>
            <person name="Jacygrad E."/>
            <person name="Sagayaradj S."/>
            <person name="Cavanaugh K."/>
            <person name="Han R."/>
            <person name="Bertier L."/>
            <person name="Beede B."/>
            <person name="Kafkas S."/>
            <person name="Golino D."/>
            <person name="Preece J."/>
            <person name="Michelmore R."/>
        </authorList>
    </citation>
    <scope>NUCLEOTIDE SEQUENCE [LARGE SCALE GENOMIC DNA]</scope>
</reference>
<evidence type="ECO:0000313" key="2">
    <source>
        <dbReference type="Proteomes" id="UP001163603"/>
    </source>
</evidence>
<dbReference type="EMBL" id="CM047736">
    <property type="protein sequence ID" value="KAJ0053531.1"/>
    <property type="molecule type" value="Genomic_DNA"/>
</dbReference>
<proteinExistence type="predicted"/>
<evidence type="ECO:0000313" key="1">
    <source>
        <dbReference type="EMBL" id="KAJ0053531.1"/>
    </source>
</evidence>